<accession>A0ABD4EI12</accession>
<keyword evidence="1" id="KW-0472">Membrane</keyword>
<feature type="transmembrane region" description="Helical" evidence="1">
    <location>
        <begin position="94"/>
        <end position="120"/>
    </location>
</feature>
<keyword evidence="1" id="KW-0812">Transmembrane</keyword>
<dbReference type="Proteomes" id="UP000070063">
    <property type="component" value="Unassembled WGS sequence"/>
</dbReference>
<keyword evidence="1" id="KW-1133">Transmembrane helix</keyword>
<reference evidence="2 3" key="1">
    <citation type="submission" date="2016-01" db="EMBL/GenBank/DDBJ databases">
        <authorList>
            <person name="Mitreva M."/>
            <person name="Pepin K.H."/>
            <person name="Mihindukulasuriya K.A."/>
            <person name="Fulton R."/>
            <person name="Fronick C."/>
            <person name="O'Laughlin M."/>
            <person name="Miner T."/>
            <person name="Herter B."/>
            <person name="Rosa B.A."/>
            <person name="Cordes M."/>
            <person name="Tomlinson C."/>
            <person name="Wollam A."/>
            <person name="Palsikar V.B."/>
            <person name="Mardis E.R."/>
            <person name="Wilson R.K."/>
        </authorList>
    </citation>
    <scope>NUCLEOTIDE SEQUENCE [LARGE SCALE GENOMIC DNA]</scope>
    <source>
        <strain evidence="2 3">MJR7738</strain>
    </source>
</reference>
<feature type="transmembrane region" description="Helical" evidence="1">
    <location>
        <begin position="27"/>
        <end position="46"/>
    </location>
</feature>
<dbReference type="NCBIfam" id="TIGR01218">
    <property type="entry name" value="Gpos_tandem_5TM"/>
    <property type="match status" value="1"/>
</dbReference>
<dbReference type="InterPro" id="IPR005915">
    <property type="entry name" value="Tandem_5TM"/>
</dbReference>
<evidence type="ECO:0000256" key="1">
    <source>
        <dbReference type="SAM" id="Phobius"/>
    </source>
</evidence>
<dbReference type="Pfam" id="PF04276">
    <property type="entry name" value="DUF443"/>
    <property type="match status" value="1"/>
</dbReference>
<dbReference type="AlphaFoldDB" id="A0ABD4EI12"/>
<organism evidence="2 3">
    <name type="scientific">Staphylococcus lugdunensis</name>
    <dbReference type="NCBI Taxonomy" id="28035"/>
    <lineage>
        <taxon>Bacteria</taxon>
        <taxon>Bacillati</taxon>
        <taxon>Bacillota</taxon>
        <taxon>Bacilli</taxon>
        <taxon>Bacillales</taxon>
        <taxon>Staphylococcaceae</taxon>
        <taxon>Staphylococcus</taxon>
    </lineage>
</organism>
<proteinExistence type="predicted"/>
<name>A0ABD4EI12_STALU</name>
<feature type="transmembrane region" description="Helical" evidence="1">
    <location>
        <begin position="52"/>
        <end position="73"/>
    </location>
</feature>
<evidence type="ECO:0000313" key="3">
    <source>
        <dbReference type="Proteomes" id="UP000070063"/>
    </source>
</evidence>
<protein>
    <submittedName>
        <fullName evidence="2">Uncharacterized protein</fullName>
    </submittedName>
</protein>
<evidence type="ECO:0000313" key="2">
    <source>
        <dbReference type="EMBL" id="KXA39864.1"/>
    </source>
</evidence>
<dbReference type="EMBL" id="LRQI01000021">
    <property type="protein sequence ID" value="KXA39864.1"/>
    <property type="molecule type" value="Genomic_DNA"/>
</dbReference>
<sequence>MIEVKEAELKQILTISTSKEENDKRDALATLTSGLSILIVITTKSITDYLDFTTSIYINVLLIILTILPMLSFKYMIDKNKKNKLKIRSTQIQAYAYVLPSVKYIVQNIFFLHCFSLIIYHKFSWVINIETYEYNICRWNYNDFNVYPFFRTYFYMLKLKLTVS</sequence>
<gene>
    <name evidence="2" type="ORF">HMPREF3225_00474</name>
</gene>
<comment type="caution">
    <text evidence="2">The sequence shown here is derived from an EMBL/GenBank/DDBJ whole genome shotgun (WGS) entry which is preliminary data.</text>
</comment>